<protein>
    <submittedName>
        <fullName evidence="2">Uncharacterized protein</fullName>
    </submittedName>
</protein>
<accession>A0A9W6SS12</accession>
<dbReference type="AlphaFoldDB" id="A0A9W6SS12"/>
<sequence length="172" mass="18775">MTAVLGSRRRDLPAPPEVVWGDLMSPAWLELLEDEVTPAVLRGTRHSLVEWGSLWPDRPEDRVRFELAATNGGTSLRWTLTTTGEKPGESRIGHLRYRMNLLVHGVLRGVYGQLGVGPCVAPLTPQPWAPGWPGEFRRRNPVPPLPMTSSGGGSRFRISTSGSAVARGTCSD</sequence>
<comment type="caution">
    <text evidence="2">The sequence shown here is derived from an EMBL/GenBank/DDBJ whole genome shotgun (WGS) entry which is preliminary data.</text>
</comment>
<dbReference type="Proteomes" id="UP001165079">
    <property type="component" value="Unassembled WGS sequence"/>
</dbReference>
<feature type="region of interest" description="Disordered" evidence="1">
    <location>
        <begin position="145"/>
        <end position="172"/>
    </location>
</feature>
<evidence type="ECO:0000256" key="1">
    <source>
        <dbReference type="SAM" id="MobiDB-lite"/>
    </source>
</evidence>
<keyword evidence="3" id="KW-1185">Reference proteome</keyword>
<name>A0A9W6SS12_9ACTN</name>
<dbReference type="SUPFAM" id="SSF55961">
    <property type="entry name" value="Bet v1-like"/>
    <property type="match status" value="1"/>
</dbReference>
<reference evidence="2" key="1">
    <citation type="submission" date="2023-03" db="EMBL/GenBank/DDBJ databases">
        <title>Actinorhabdospora filicis NBRC 111898.</title>
        <authorList>
            <person name="Ichikawa N."/>
            <person name="Sato H."/>
            <person name="Tonouchi N."/>
        </authorList>
    </citation>
    <scope>NUCLEOTIDE SEQUENCE</scope>
    <source>
        <strain evidence="2">NBRC 111898</strain>
    </source>
</reference>
<dbReference type="EMBL" id="BSTX01000005">
    <property type="protein sequence ID" value="GLZ81346.1"/>
    <property type="molecule type" value="Genomic_DNA"/>
</dbReference>
<evidence type="ECO:0000313" key="2">
    <source>
        <dbReference type="EMBL" id="GLZ81346.1"/>
    </source>
</evidence>
<organism evidence="2 3">
    <name type="scientific">Actinorhabdospora filicis</name>
    <dbReference type="NCBI Taxonomy" id="1785913"/>
    <lineage>
        <taxon>Bacteria</taxon>
        <taxon>Bacillati</taxon>
        <taxon>Actinomycetota</taxon>
        <taxon>Actinomycetes</taxon>
        <taxon>Micromonosporales</taxon>
        <taxon>Micromonosporaceae</taxon>
        <taxon>Actinorhabdospora</taxon>
    </lineage>
</organism>
<proteinExistence type="predicted"/>
<evidence type="ECO:0000313" key="3">
    <source>
        <dbReference type="Proteomes" id="UP001165079"/>
    </source>
</evidence>
<gene>
    <name evidence="2" type="ORF">Afil01_61530</name>
</gene>